<proteinExistence type="predicted"/>
<organism evidence="2 3">
    <name type="scientific">Arthroderma benhamiae (strain ATCC MYA-4681 / CBS 112371)</name>
    <name type="common">Trichophyton mentagrophytes</name>
    <dbReference type="NCBI Taxonomy" id="663331"/>
    <lineage>
        <taxon>Eukaryota</taxon>
        <taxon>Fungi</taxon>
        <taxon>Dikarya</taxon>
        <taxon>Ascomycota</taxon>
        <taxon>Pezizomycotina</taxon>
        <taxon>Eurotiomycetes</taxon>
        <taxon>Eurotiomycetidae</taxon>
        <taxon>Onygenales</taxon>
        <taxon>Arthrodermataceae</taxon>
        <taxon>Trichophyton</taxon>
    </lineage>
</organism>
<reference evidence="3" key="1">
    <citation type="journal article" date="2011" name="Genome Biol.">
        <title>Comparative and functional genomics provide insights into the pathogenicity of dermatophytic fungi.</title>
        <authorList>
            <person name="Burmester A."/>
            <person name="Shelest E."/>
            <person name="Gloeckner G."/>
            <person name="Heddergott C."/>
            <person name="Schindler S."/>
            <person name="Staib P."/>
            <person name="Heidel A."/>
            <person name="Felder M."/>
            <person name="Petzold A."/>
            <person name="Szafranski K."/>
            <person name="Feuermann M."/>
            <person name="Pedruzzi I."/>
            <person name="Priebe S."/>
            <person name="Groth M."/>
            <person name="Winkler R."/>
            <person name="Li W."/>
            <person name="Kniemeyer O."/>
            <person name="Schroeckh V."/>
            <person name="Hertweck C."/>
            <person name="Hube B."/>
            <person name="White T.C."/>
            <person name="Platzer M."/>
            <person name="Guthke R."/>
            <person name="Heitman J."/>
            <person name="Woestemeyer J."/>
            <person name="Zipfel P.F."/>
            <person name="Monod M."/>
            <person name="Brakhage A.A."/>
        </authorList>
    </citation>
    <scope>NUCLEOTIDE SEQUENCE [LARGE SCALE GENOMIC DNA]</scope>
    <source>
        <strain evidence="3">ATCC MYA-4681 / CBS 112371</strain>
    </source>
</reference>
<accession>D4AZX9</accession>
<dbReference type="GeneID" id="9519318"/>
<comment type="caution">
    <text evidence="2">The sequence shown here is derived from an EMBL/GenBank/DDBJ whole genome shotgun (WGS) entry which is preliminary data.</text>
</comment>
<keyword evidence="1" id="KW-1133">Transmembrane helix</keyword>
<dbReference type="HOGENOM" id="CLU_847225_0_0_1"/>
<evidence type="ECO:0000256" key="1">
    <source>
        <dbReference type="SAM" id="Phobius"/>
    </source>
</evidence>
<feature type="transmembrane region" description="Helical" evidence="1">
    <location>
        <begin position="93"/>
        <end position="112"/>
    </location>
</feature>
<dbReference type="KEGG" id="abe:ARB_01749"/>
<evidence type="ECO:0000313" key="3">
    <source>
        <dbReference type="Proteomes" id="UP000008866"/>
    </source>
</evidence>
<keyword evidence="1" id="KW-0812">Transmembrane</keyword>
<evidence type="ECO:0000313" key="2">
    <source>
        <dbReference type="EMBL" id="EFE31354.1"/>
    </source>
</evidence>
<feature type="transmembrane region" description="Helical" evidence="1">
    <location>
        <begin position="132"/>
        <end position="158"/>
    </location>
</feature>
<dbReference type="Proteomes" id="UP000008866">
    <property type="component" value="Unassembled WGS sequence"/>
</dbReference>
<sequence>MTAAANALFTSASMLLSSSTPGSGWDAGMLGCGQGLLTGTDRIVRSIVLPFLLSPFYPVSLFFFSFFSFFSSIFFFSYIISSSSSPLLLHLDIVFYLVLAVHSPSSMWVLPLPYLTTQKSPKKSPSKTGSSLFLSFLLLLLFSAAFSSFSSAFFSLAFNFDLQPAIFNFSSSSSSPLLPLLPLPLQPNPPPPPLLLLRRRGSRWLQLAVAVRSLHPSTETCAFFYLSLSSVSIAVAWRNTQTGSRAGEKEPLFISHLLDLAKPSLSIYEAEGLGWNEQVERPKRLSGSSLILPSLPSSSWNSYISLFVRLYSLSLSLYLSFSRFILQP</sequence>
<protein>
    <submittedName>
        <fullName evidence="2">Uncharacterized protein</fullName>
    </submittedName>
</protein>
<dbReference type="EMBL" id="ABSU01000022">
    <property type="protein sequence ID" value="EFE31354.1"/>
    <property type="molecule type" value="Genomic_DNA"/>
</dbReference>
<dbReference type="RefSeq" id="XP_003011994.1">
    <property type="nucleotide sequence ID" value="XM_003011948.1"/>
</dbReference>
<dbReference type="AlphaFoldDB" id="D4AZX9"/>
<gene>
    <name evidence="2" type="ORF">ARB_01749</name>
</gene>
<feature type="transmembrane region" description="Helical" evidence="1">
    <location>
        <begin position="56"/>
        <end position="81"/>
    </location>
</feature>
<keyword evidence="1" id="KW-0472">Membrane</keyword>
<keyword evidence="3" id="KW-1185">Reference proteome</keyword>
<name>D4AZX9_ARTBC</name>